<reference evidence="2" key="2">
    <citation type="submission" date="2020-05" db="UniProtKB">
        <authorList>
            <consortium name="EnsemblMetazoa"/>
        </authorList>
    </citation>
    <scope>IDENTIFICATION</scope>
    <source>
        <strain evidence="2">FAR1</strain>
    </source>
</reference>
<dbReference type="AlphaFoldDB" id="A0A182QZ03"/>
<reference evidence="3" key="1">
    <citation type="submission" date="2014-01" db="EMBL/GenBank/DDBJ databases">
        <title>The Genome Sequence of Anopheles farauti FAR1 (V2).</title>
        <authorList>
            <consortium name="The Broad Institute Genomics Platform"/>
            <person name="Neafsey D.E."/>
            <person name="Besansky N."/>
            <person name="Howell P."/>
            <person name="Walton C."/>
            <person name="Young S.K."/>
            <person name="Zeng Q."/>
            <person name="Gargeya S."/>
            <person name="Fitzgerald M."/>
            <person name="Haas B."/>
            <person name="Abouelleil A."/>
            <person name="Allen A.W."/>
            <person name="Alvarado L."/>
            <person name="Arachchi H.M."/>
            <person name="Berlin A.M."/>
            <person name="Chapman S.B."/>
            <person name="Gainer-Dewar J."/>
            <person name="Goldberg J."/>
            <person name="Griggs A."/>
            <person name="Gujja S."/>
            <person name="Hansen M."/>
            <person name="Howarth C."/>
            <person name="Imamovic A."/>
            <person name="Ireland A."/>
            <person name="Larimer J."/>
            <person name="McCowan C."/>
            <person name="Murphy C."/>
            <person name="Pearson M."/>
            <person name="Poon T.W."/>
            <person name="Priest M."/>
            <person name="Roberts A."/>
            <person name="Saif S."/>
            <person name="Shea T."/>
            <person name="Sisk P."/>
            <person name="Sykes S."/>
            <person name="Wortman J."/>
            <person name="Nusbaum C."/>
            <person name="Birren B."/>
        </authorList>
    </citation>
    <scope>NUCLEOTIDE SEQUENCE [LARGE SCALE GENOMIC DNA]</scope>
    <source>
        <strain evidence="3">FAR1</strain>
    </source>
</reference>
<dbReference type="EnsemblMetazoa" id="AFAF019720-RA">
    <property type="protein sequence ID" value="AFAF019720-PA"/>
    <property type="gene ID" value="AFAF019720"/>
</dbReference>
<keyword evidence="1" id="KW-1133">Transmembrane helix</keyword>
<feature type="transmembrane region" description="Helical" evidence="1">
    <location>
        <begin position="90"/>
        <end position="111"/>
    </location>
</feature>
<feature type="transmembrane region" description="Helical" evidence="1">
    <location>
        <begin position="118"/>
        <end position="137"/>
    </location>
</feature>
<keyword evidence="1" id="KW-0472">Membrane</keyword>
<evidence type="ECO:0008006" key="4">
    <source>
        <dbReference type="Google" id="ProtNLM"/>
    </source>
</evidence>
<evidence type="ECO:0000256" key="1">
    <source>
        <dbReference type="SAM" id="Phobius"/>
    </source>
</evidence>
<feature type="transmembrane region" description="Helical" evidence="1">
    <location>
        <begin position="149"/>
        <end position="171"/>
    </location>
</feature>
<feature type="transmembrane region" description="Helical" evidence="1">
    <location>
        <begin position="45"/>
        <end position="70"/>
    </location>
</feature>
<proteinExistence type="predicted"/>
<evidence type="ECO:0000313" key="3">
    <source>
        <dbReference type="Proteomes" id="UP000075886"/>
    </source>
</evidence>
<organism evidence="2 3">
    <name type="scientific">Anopheles farauti</name>
    <dbReference type="NCBI Taxonomy" id="69004"/>
    <lineage>
        <taxon>Eukaryota</taxon>
        <taxon>Metazoa</taxon>
        <taxon>Ecdysozoa</taxon>
        <taxon>Arthropoda</taxon>
        <taxon>Hexapoda</taxon>
        <taxon>Insecta</taxon>
        <taxon>Pterygota</taxon>
        <taxon>Neoptera</taxon>
        <taxon>Endopterygota</taxon>
        <taxon>Diptera</taxon>
        <taxon>Nematocera</taxon>
        <taxon>Culicoidea</taxon>
        <taxon>Culicidae</taxon>
        <taxon>Anophelinae</taxon>
        <taxon>Anopheles</taxon>
    </lineage>
</organism>
<dbReference type="VEuPathDB" id="VectorBase:AFAF019720"/>
<sequence>MFVFECILRRNSSVSFRHRLQQDQPIQSFATRTTMNLCSNIKFHGYVIVVFSALLTITVLISSVTLKLIYPNGPTDGDTVPSDLQELADYGWFDFTGDIVHLISIAVLGYGIRKENRFCLIPFLVSIVLDWVAYLVVNARSGSPVPYPVWLVTTALFLYVFVTLIGMYKCFQIKVKEGADRSDEFSKTMCI</sequence>
<keyword evidence="1" id="KW-0812">Transmembrane</keyword>
<dbReference type="EMBL" id="AXCN02000553">
    <property type="status" value="NOT_ANNOTATED_CDS"/>
    <property type="molecule type" value="Genomic_DNA"/>
</dbReference>
<name>A0A182QZ03_9DIPT</name>
<dbReference type="Proteomes" id="UP000075886">
    <property type="component" value="Unassembled WGS sequence"/>
</dbReference>
<accession>A0A182QZ03</accession>
<keyword evidence="3" id="KW-1185">Reference proteome</keyword>
<evidence type="ECO:0000313" key="2">
    <source>
        <dbReference type="EnsemblMetazoa" id="AFAF019720-PA"/>
    </source>
</evidence>
<protein>
    <recommendedName>
        <fullName evidence="4">EXPERA domain-containing protein</fullName>
    </recommendedName>
</protein>